<dbReference type="Proteomes" id="UP000029050">
    <property type="component" value="Unassembled WGS sequence"/>
</dbReference>
<reference evidence="4 5" key="1">
    <citation type="submission" date="2014-03" db="EMBL/GenBank/DDBJ databases">
        <title>Genomics of Bifidobacteria.</title>
        <authorList>
            <person name="Ventura M."/>
            <person name="Milani C."/>
            <person name="Lugli G.A."/>
        </authorList>
    </citation>
    <scope>NUCLEOTIDE SEQUENCE [LARGE SCALE GENOMIC DNA]</scope>
    <source>
        <strain evidence="4 5">LMG 21775</strain>
    </source>
</reference>
<dbReference type="STRING" id="218140.BPSY_1124"/>
<dbReference type="eggNOG" id="ENOG5033A46">
    <property type="taxonomic scope" value="Bacteria"/>
</dbReference>
<evidence type="ECO:0000256" key="1">
    <source>
        <dbReference type="SAM" id="MobiDB-lite"/>
    </source>
</evidence>
<protein>
    <submittedName>
        <fullName evidence="4">NUDIX domain protein</fullName>
    </submittedName>
</protein>
<keyword evidence="2" id="KW-0812">Transmembrane</keyword>
<feature type="transmembrane region" description="Helical" evidence="2">
    <location>
        <begin position="115"/>
        <end position="140"/>
    </location>
</feature>
<dbReference type="RefSeq" id="WP_051921746.1">
    <property type="nucleotide sequence ID" value="NZ_JGZI01000009.1"/>
</dbReference>
<feature type="transmembrane region" description="Helical" evidence="2">
    <location>
        <begin position="152"/>
        <end position="178"/>
    </location>
</feature>
<evidence type="ECO:0000256" key="2">
    <source>
        <dbReference type="SAM" id="Phobius"/>
    </source>
</evidence>
<feature type="compositionally biased region" description="Polar residues" evidence="1">
    <location>
        <begin position="81"/>
        <end position="92"/>
    </location>
</feature>
<evidence type="ECO:0000313" key="5">
    <source>
        <dbReference type="Proteomes" id="UP000029050"/>
    </source>
</evidence>
<gene>
    <name evidence="4" type="ORF">BPSY_1124</name>
</gene>
<sequence length="232" mass="25174">MTDNYGNPQNDAQHDHDAQEQHSSGSAQQPYEQQASYAQQQSYGQAPFSPQQPNPQYPNGNNPYAQQQPQQAQYDPRLGNQGASGPNTQQPYTPRPGYAPYPNYVVAEPQTPWNITAIIGFVLSFFFAPAGLVVSIIALVQIRKTHEHGNGLAIAGTVVGAVFTILAAMFIAFVIWGIGLAASSEYSYYSDPSCSSYGCYSDEGSDTIDSSLRTYLDNANTAQTTEMSPTAR</sequence>
<feature type="domain" description="DUF4190" evidence="3">
    <location>
        <begin position="116"/>
        <end position="169"/>
    </location>
</feature>
<evidence type="ECO:0000259" key="3">
    <source>
        <dbReference type="Pfam" id="PF13828"/>
    </source>
</evidence>
<feature type="compositionally biased region" description="Polar residues" evidence="1">
    <location>
        <begin position="1"/>
        <end position="11"/>
    </location>
</feature>
<dbReference type="InterPro" id="IPR025241">
    <property type="entry name" value="DUF4190"/>
</dbReference>
<accession>A0A087CG74</accession>
<keyword evidence="5" id="KW-1185">Reference proteome</keyword>
<feature type="compositionally biased region" description="Low complexity" evidence="1">
    <location>
        <begin position="57"/>
        <end position="74"/>
    </location>
</feature>
<dbReference type="Pfam" id="PF13828">
    <property type="entry name" value="DUF4190"/>
    <property type="match status" value="1"/>
</dbReference>
<organism evidence="4 5">
    <name type="scientific">Bifidobacterium psychraerophilum</name>
    <dbReference type="NCBI Taxonomy" id="218140"/>
    <lineage>
        <taxon>Bacteria</taxon>
        <taxon>Bacillati</taxon>
        <taxon>Actinomycetota</taxon>
        <taxon>Actinomycetes</taxon>
        <taxon>Bifidobacteriales</taxon>
        <taxon>Bifidobacteriaceae</taxon>
        <taxon>Bifidobacterium</taxon>
    </lineage>
</organism>
<feature type="region of interest" description="Disordered" evidence="1">
    <location>
        <begin position="1"/>
        <end position="96"/>
    </location>
</feature>
<dbReference type="GeneID" id="98300334"/>
<dbReference type="AlphaFoldDB" id="A0A087CG74"/>
<dbReference type="OrthoDB" id="3238658at2"/>
<keyword evidence="2" id="KW-0472">Membrane</keyword>
<name>A0A087CG74_9BIFI</name>
<proteinExistence type="predicted"/>
<comment type="caution">
    <text evidence="4">The sequence shown here is derived from an EMBL/GenBank/DDBJ whole genome shotgun (WGS) entry which is preliminary data.</text>
</comment>
<evidence type="ECO:0000313" key="4">
    <source>
        <dbReference type="EMBL" id="KFI82274.1"/>
    </source>
</evidence>
<keyword evidence="2" id="KW-1133">Transmembrane helix</keyword>
<feature type="compositionally biased region" description="Low complexity" evidence="1">
    <location>
        <begin position="26"/>
        <end position="46"/>
    </location>
</feature>
<dbReference type="EMBL" id="JGZI01000009">
    <property type="protein sequence ID" value="KFI82274.1"/>
    <property type="molecule type" value="Genomic_DNA"/>
</dbReference>